<keyword evidence="1" id="KW-1133">Transmembrane helix</keyword>
<dbReference type="PANTHER" id="PTHR11177">
    <property type="entry name" value="CHITINASE"/>
    <property type="match status" value="1"/>
</dbReference>
<dbReference type="Pfam" id="PF00704">
    <property type="entry name" value="Glyco_hydro_18"/>
    <property type="match status" value="2"/>
</dbReference>
<dbReference type="PANTHER" id="PTHR11177:SF369">
    <property type="entry name" value="CLASS V CHITINASE-LIKE"/>
    <property type="match status" value="1"/>
</dbReference>
<sequence>MINQTSRRKAFVESSIKVARLYGFHGLDLYDVKPRNGTNTFSLGTFLDEWRAEAASESKNSGKTRLLLTMSAYCLPFVNSVSYPIDSAIRNLDWVNIMAYDYYVPTLDRFTGFHAALYDPLGGANTDDGIREWLNRGFPAEKLVLGLPFYGYAWRFVNSGDNGIVSAASGPAVTLDGSLWYMYTISFIRNYGQGAESVYNSTYVVNLFKIGSDWINFDDVEAIKAKVSYAKEKGLLGYSAFQLSNDDNWVLSQAAYGIGTSQSKKLLLIVSVTVAAVVILMITIICFLQKRTFKSQGLWGALKMSVSWIRNKRSSGIKKEELEANTSRIVGTYGYVPPEYVKKGIYSTKYDVYSFGVLLLQIISGRRNSSLYGCHENLNLLEYAYELWKQAQLHQQMLQSNGFSCPFRFSTKKFPKNQLIWREIRAMNTGWSSKCLCGPLLVSEINSALFTHLFCAFAYVNSTSYQLFTNSSNEQSFSNFTDIVKLKNPSITTLLSIWVGRTEATTFSLMINQASLRKPFIESSVKTARLYGFHGLDLCGDKPTNGINMSSLGTFLDEWRAEVASESRNSGKTPLLLTMSVHRMPVVNSANYPTESIKRNLDWVNIVAFDYYVPTLDRFTGFHAALYDPLGRANTDAGIREWLNRGFPAEKLVLGLPYYGYAWNLVNLSDNGVGSATSGPAVSLDGSLGYTYTKLFIQNYGQGVESVYDSTYVVNFCKIGSNWINFDDVEAIKAKVSYAKVNGLLGYSAFQLSNDDNWVLSQAAYEIGTSQQRNYKLLVIVLVTAASTVLLMVAIIRYLQKKLFKSQADAEIPRTSLNNETSV</sequence>
<keyword evidence="1" id="KW-0812">Transmembrane</keyword>
<dbReference type="InterPro" id="IPR050314">
    <property type="entry name" value="Glycosyl_Hydrlase_18"/>
</dbReference>
<proteinExistence type="predicted"/>
<dbReference type="InterPro" id="IPR001223">
    <property type="entry name" value="Glyco_hydro18_cat"/>
</dbReference>
<dbReference type="Pfam" id="PF07714">
    <property type="entry name" value="PK_Tyr_Ser-Thr"/>
    <property type="match status" value="1"/>
</dbReference>
<organism evidence="3 4">
    <name type="scientific">Hibiscus sabdariffa</name>
    <name type="common">roselle</name>
    <dbReference type="NCBI Taxonomy" id="183260"/>
    <lineage>
        <taxon>Eukaryota</taxon>
        <taxon>Viridiplantae</taxon>
        <taxon>Streptophyta</taxon>
        <taxon>Embryophyta</taxon>
        <taxon>Tracheophyta</taxon>
        <taxon>Spermatophyta</taxon>
        <taxon>Magnoliopsida</taxon>
        <taxon>eudicotyledons</taxon>
        <taxon>Gunneridae</taxon>
        <taxon>Pentapetalae</taxon>
        <taxon>rosids</taxon>
        <taxon>malvids</taxon>
        <taxon>Malvales</taxon>
        <taxon>Malvaceae</taxon>
        <taxon>Malvoideae</taxon>
        <taxon>Hibiscus</taxon>
    </lineage>
</organism>
<keyword evidence="1" id="KW-0472">Membrane</keyword>
<dbReference type="PROSITE" id="PS51910">
    <property type="entry name" value="GH18_2"/>
    <property type="match status" value="2"/>
</dbReference>
<comment type="caution">
    <text evidence="3">The sequence shown here is derived from an EMBL/GenBank/DDBJ whole genome shotgun (WGS) entry which is preliminary data.</text>
</comment>
<evidence type="ECO:0000313" key="4">
    <source>
        <dbReference type="Proteomes" id="UP001472677"/>
    </source>
</evidence>
<evidence type="ECO:0000313" key="3">
    <source>
        <dbReference type="EMBL" id="KAK8515406.1"/>
    </source>
</evidence>
<dbReference type="SUPFAM" id="SSF54556">
    <property type="entry name" value="Chitinase insertion domain"/>
    <property type="match status" value="1"/>
</dbReference>
<dbReference type="SUPFAM" id="SSF51445">
    <property type="entry name" value="(Trans)glycosidases"/>
    <property type="match status" value="2"/>
</dbReference>
<dbReference type="InterPro" id="IPR017853">
    <property type="entry name" value="GH"/>
</dbReference>
<reference evidence="3 4" key="1">
    <citation type="journal article" date="2024" name="G3 (Bethesda)">
        <title>Genome assembly of Hibiscus sabdariffa L. provides insights into metabolisms of medicinal natural products.</title>
        <authorList>
            <person name="Kim T."/>
        </authorList>
    </citation>
    <scope>NUCLEOTIDE SEQUENCE [LARGE SCALE GENOMIC DNA]</scope>
    <source>
        <strain evidence="3">TK-2024</strain>
        <tissue evidence="3">Old leaves</tissue>
    </source>
</reference>
<dbReference type="InterPro" id="IPR011009">
    <property type="entry name" value="Kinase-like_dom_sf"/>
</dbReference>
<feature type="transmembrane region" description="Helical" evidence="1">
    <location>
        <begin position="777"/>
        <end position="799"/>
    </location>
</feature>
<dbReference type="Gene3D" id="3.10.50.10">
    <property type="match status" value="2"/>
</dbReference>
<dbReference type="Gene3D" id="3.20.20.80">
    <property type="entry name" value="Glycosidases"/>
    <property type="match status" value="2"/>
</dbReference>
<dbReference type="SUPFAM" id="SSF56112">
    <property type="entry name" value="Protein kinase-like (PK-like)"/>
    <property type="match status" value="1"/>
</dbReference>
<evidence type="ECO:0000256" key="1">
    <source>
        <dbReference type="SAM" id="Phobius"/>
    </source>
</evidence>
<dbReference type="InterPro" id="IPR029070">
    <property type="entry name" value="Chitinase_insertion_sf"/>
</dbReference>
<accession>A0ABR2C7L5</accession>
<dbReference type="InterPro" id="IPR001245">
    <property type="entry name" value="Ser-Thr/Tyr_kinase_cat_dom"/>
</dbReference>
<protein>
    <recommendedName>
        <fullName evidence="2">GH18 domain-containing protein</fullName>
    </recommendedName>
</protein>
<dbReference type="InterPro" id="IPR011583">
    <property type="entry name" value="Chitinase_II/V-like_cat"/>
</dbReference>
<feature type="domain" description="GH18" evidence="2">
    <location>
        <begin position="1"/>
        <end position="262"/>
    </location>
</feature>
<dbReference type="EMBL" id="JBBPBM010000063">
    <property type="protein sequence ID" value="KAK8515406.1"/>
    <property type="molecule type" value="Genomic_DNA"/>
</dbReference>
<dbReference type="Proteomes" id="UP001472677">
    <property type="component" value="Unassembled WGS sequence"/>
</dbReference>
<dbReference type="SMART" id="SM00636">
    <property type="entry name" value="Glyco_18"/>
    <property type="match status" value="2"/>
</dbReference>
<feature type="transmembrane region" description="Helical" evidence="1">
    <location>
        <begin position="266"/>
        <end position="285"/>
    </location>
</feature>
<evidence type="ECO:0000259" key="2">
    <source>
        <dbReference type="PROSITE" id="PS51910"/>
    </source>
</evidence>
<feature type="domain" description="GH18" evidence="2">
    <location>
        <begin position="422"/>
        <end position="771"/>
    </location>
</feature>
<name>A0ABR2C7L5_9ROSI</name>
<keyword evidence="4" id="KW-1185">Reference proteome</keyword>
<gene>
    <name evidence="3" type="ORF">V6N12_075448</name>
</gene>
<dbReference type="CDD" id="cd02879">
    <property type="entry name" value="GH18_plant_chitinase_class_V"/>
    <property type="match status" value="1"/>
</dbReference>
<dbReference type="Gene3D" id="1.10.510.10">
    <property type="entry name" value="Transferase(Phosphotransferase) domain 1"/>
    <property type="match status" value="1"/>
</dbReference>